<comment type="caution">
    <text evidence="2">The sequence shown here is derived from an EMBL/GenBank/DDBJ whole genome shotgun (WGS) entry which is preliminary data.</text>
</comment>
<evidence type="ECO:0000313" key="3">
    <source>
        <dbReference type="Proteomes" id="UP001155077"/>
    </source>
</evidence>
<sequence length="324" mass="38241">MISNSEPLVSIIVPNYNHSPYLNERLNSVFNQTLQDFEVILLDDASDDGSSEILKLYSSNPKVSYCLINKENSGYPFKQWNKGLNLTKGKYIWIAESDDYADLDFLEKMVGFHSKYKDLALVFCQSHRIDSTGRINGSWIKHTSDFQSKIFMEDFIMDGNLFIENYLIHKNVIPNVSGVIFKRDSLQKILPLEIKPYFRLIGDWYYYIQLLCNSKVGFFSEPINYFREHSLSVIARAGRENHRYRIVKMEFLGRKKMMKYISECRPWNLKSIKKAWRIRTEKLNYELIIYRLKKGDILNFMIQFIFNPKFAKHLITNLKNGLIK</sequence>
<dbReference type="SUPFAM" id="SSF53448">
    <property type="entry name" value="Nucleotide-diphospho-sugar transferases"/>
    <property type="match status" value="1"/>
</dbReference>
<dbReference type="Pfam" id="PF00535">
    <property type="entry name" value="Glycos_transf_2"/>
    <property type="match status" value="1"/>
</dbReference>
<dbReference type="Proteomes" id="UP001155077">
    <property type="component" value="Unassembled WGS sequence"/>
</dbReference>
<accession>A0ABT0Z0F4</accession>
<gene>
    <name evidence="2" type="ORF">NE848_07385</name>
</gene>
<dbReference type="InterPro" id="IPR029044">
    <property type="entry name" value="Nucleotide-diphossugar_trans"/>
</dbReference>
<evidence type="ECO:0000313" key="2">
    <source>
        <dbReference type="EMBL" id="MCM8569195.1"/>
    </source>
</evidence>
<proteinExistence type="predicted"/>
<dbReference type="RefSeq" id="WP_252111995.1">
    <property type="nucleotide sequence ID" value="NZ_JAMSCK010000002.1"/>
</dbReference>
<dbReference type="EMBL" id="JAMSCK010000002">
    <property type="protein sequence ID" value="MCM8569195.1"/>
    <property type="molecule type" value="Genomic_DNA"/>
</dbReference>
<feature type="domain" description="Glycosyltransferase 2-like" evidence="1">
    <location>
        <begin position="10"/>
        <end position="146"/>
    </location>
</feature>
<dbReference type="PANTHER" id="PTHR22916:SF3">
    <property type="entry name" value="UDP-GLCNAC:BETAGAL BETA-1,3-N-ACETYLGLUCOSAMINYLTRANSFERASE-LIKE PROTEIN 1"/>
    <property type="match status" value="1"/>
</dbReference>
<organism evidence="2 3">
    <name type="scientific">Gramella jeungdoensis</name>
    <dbReference type="NCBI Taxonomy" id="708091"/>
    <lineage>
        <taxon>Bacteria</taxon>
        <taxon>Pseudomonadati</taxon>
        <taxon>Bacteroidota</taxon>
        <taxon>Flavobacteriia</taxon>
        <taxon>Flavobacteriales</taxon>
        <taxon>Flavobacteriaceae</taxon>
        <taxon>Christiangramia</taxon>
    </lineage>
</organism>
<dbReference type="InterPro" id="IPR001173">
    <property type="entry name" value="Glyco_trans_2-like"/>
</dbReference>
<protein>
    <submittedName>
        <fullName evidence="2">Glycosyltransferase family 2 protein</fullName>
    </submittedName>
</protein>
<dbReference type="PANTHER" id="PTHR22916">
    <property type="entry name" value="GLYCOSYLTRANSFERASE"/>
    <property type="match status" value="1"/>
</dbReference>
<name>A0ABT0Z0F4_9FLAO</name>
<dbReference type="CDD" id="cd00761">
    <property type="entry name" value="Glyco_tranf_GTA_type"/>
    <property type="match status" value="1"/>
</dbReference>
<keyword evidence="3" id="KW-1185">Reference proteome</keyword>
<reference evidence="2" key="1">
    <citation type="submission" date="2022-06" db="EMBL/GenBank/DDBJ databases">
        <title>Gramella sediminis sp. nov., isolated from deep-sea sediment of the Indian Ocean.</title>
        <authorList>
            <person name="Yang L."/>
        </authorList>
    </citation>
    <scope>NUCLEOTIDE SEQUENCE</scope>
    <source>
        <strain evidence="2">HMD3159</strain>
    </source>
</reference>
<evidence type="ECO:0000259" key="1">
    <source>
        <dbReference type="Pfam" id="PF00535"/>
    </source>
</evidence>
<dbReference type="Gene3D" id="3.90.550.10">
    <property type="entry name" value="Spore Coat Polysaccharide Biosynthesis Protein SpsA, Chain A"/>
    <property type="match status" value="1"/>
</dbReference>